<evidence type="ECO:0000259" key="1">
    <source>
        <dbReference type="Pfam" id="PF12680"/>
    </source>
</evidence>
<comment type="caution">
    <text evidence="2">The sequence shown here is derived from an EMBL/GenBank/DDBJ whole genome shotgun (WGS) entry which is preliminary data.</text>
</comment>
<reference evidence="2" key="1">
    <citation type="submission" date="2019-12" db="EMBL/GenBank/DDBJ databases">
        <title>Ruegeria JWLKs population differentiation of coral mucus and skeleton niches.</title>
        <authorList>
            <person name="Luo D."/>
        </authorList>
    </citation>
    <scope>NUCLEOTIDE SEQUENCE</scope>
    <source>
        <strain evidence="2">HKCCD6181</strain>
    </source>
</reference>
<dbReference type="EMBL" id="WVRA01000013">
    <property type="protein sequence ID" value="NOE20773.1"/>
    <property type="molecule type" value="Genomic_DNA"/>
</dbReference>
<proteinExistence type="predicted"/>
<evidence type="ECO:0000313" key="2">
    <source>
        <dbReference type="EMBL" id="NOE20773.1"/>
    </source>
</evidence>
<dbReference type="Pfam" id="PF12680">
    <property type="entry name" value="SnoaL_2"/>
    <property type="match status" value="1"/>
</dbReference>
<dbReference type="Gene3D" id="3.10.450.50">
    <property type="match status" value="2"/>
</dbReference>
<organism evidence="2 3">
    <name type="scientific">Ruegeria atlantica</name>
    <dbReference type="NCBI Taxonomy" id="81569"/>
    <lineage>
        <taxon>Bacteria</taxon>
        <taxon>Pseudomonadati</taxon>
        <taxon>Pseudomonadota</taxon>
        <taxon>Alphaproteobacteria</taxon>
        <taxon>Rhodobacterales</taxon>
        <taxon>Roseobacteraceae</taxon>
        <taxon>Ruegeria</taxon>
    </lineage>
</organism>
<sequence length="252" mass="28854">METKRELLQRFLKGLETGDAMAAAVVNEEKYIQHNPQTHEGSEGIADLFARLSKTSPKVTFKRVFEDGEFAFAHIEYDFSSLRAAFEVFRFEDGKAVEHWDNIQPLRGPNLSGRGMLDGHTEVTDLEKTEENRAASSMFVTEVLIKRRFDRLADFVAEDLKQHNPDMADGIVALKNVLEGTNESGTKFVYKHLHRVLAEGNFVLCVCEGERIGVHSSFYDLYRWDADRIVEHWSTIEAVPPREEWKNDNGKF</sequence>
<gene>
    <name evidence="2" type="ORF">GS634_21800</name>
</gene>
<dbReference type="InterPro" id="IPR032710">
    <property type="entry name" value="NTF2-like_dom_sf"/>
</dbReference>
<dbReference type="SUPFAM" id="SSF54427">
    <property type="entry name" value="NTF2-like"/>
    <property type="match status" value="2"/>
</dbReference>
<feature type="domain" description="SnoaL-like" evidence="1">
    <location>
        <begin position="9"/>
        <end position="99"/>
    </location>
</feature>
<protein>
    <recommendedName>
        <fullName evidence="1">SnoaL-like domain-containing protein</fullName>
    </recommendedName>
</protein>
<accession>A0AA91BVP8</accession>
<evidence type="ECO:0000313" key="3">
    <source>
        <dbReference type="Proteomes" id="UP000597886"/>
    </source>
</evidence>
<dbReference type="RefSeq" id="WP_171331865.1">
    <property type="nucleotide sequence ID" value="NZ_WVRA01000013.1"/>
</dbReference>
<dbReference type="InterPro" id="IPR037401">
    <property type="entry name" value="SnoaL-like"/>
</dbReference>
<dbReference type="Proteomes" id="UP000597886">
    <property type="component" value="Unassembled WGS sequence"/>
</dbReference>
<name>A0AA91BVP8_9RHOB</name>
<dbReference type="AlphaFoldDB" id="A0AA91BVP8"/>